<sequence>MAVSIRSIIQQPDSIAPMIAAIDLNANPWLSHEQRFFERLGGRLDQDTVTEYSACHQANGKQVFSHSRLYQGEKLDRVMVNRYSLRAGRWGLVIFAYPRLAYDIPALLLHVGGQPPERTLLTLDLAPCSNTLDLEPFAQIARIQRAALQLPDESLPLLEAVTSPYLLHCSFKPLTPEQFFTAFDAVLECWCGYLDRTLSDLIPESQDARRARILELKRVIFENDPAFPVFTQSFGKTMSDTLAEAAFGGTPGLTLHEFQDVPPPAVGHWANKKLGLVWNADAQQRVGEAPAIIRPMIRRIIEKDAAKAELSRITVEFVRQCEQKYWTGGSGA</sequence>
<accession>A0A1H3GUN8</accession>
<dbReference type="GO" id="GO:0015995">
    <property type="term" value="P:chlorophyll biosynthetic process"/>
    <property type="evidence" value="ECO:0007669"/>
    <property type="project" value="InterPro"/>
</dbReference>
<dbReference type="EMBL" id="FNOW01000027">
    <property type="protein sequence ID" value="SDY06827.1"/>
    <property type="molecule type" value="Genomic_DNA"/>
</dbReference>
<dbReference type="GO" id="GO:0015979">
    <property type="term" value="P:photosynthesis"/>
    <property type="evidence" value="ECO:0007669"/>
    <property type="project" value="InterPro"/>
</dbReference>
<keyword evidence="3" id="KW-1185">Reference proteome</keyword>
<dbReference type="GO" id="GO:0050897">
    <property type="term" value="F:cobalt ion binding"/>
    <property type="evidence" value="ECO:0007669"/>
    <property type="project" value="InterPro"/>
</dbReference>
<dbReference type="Gene3D" id="1.10.8.550">
    <property type="entry name" value="Proto-chlorophyllide reductase 57 kD subunit B"/>
    <property type="match status" value="1"/>
</dbReference>
<organism evidence="2 3">
    <name type="scientific">Allochromatium warmingii</name>
    <name type="common">Chromatium warmingii</name>
    <dbReference type="NCBI Taxonomy" id="61595"/>
    <lineage>
        <taxon>Bacteria</taxon>
        <taxon>Pseudomonadati</taxon>
        <taxon>Pseudomonadota</taxon>
        <taxon>Gammaproteobacteria</taxon>
        <taxon>Chromatiales</taxon>
        <taxon>Chromatiaceae</taxon>
        <taxon>Allochromatium</taxon>
    </lineage>
</organism>
<dbReference type="AlphaFoldDB" id="A0A1H3GUN8"/>
<dbReference type="RefSeq" id="WP_245709299.1">
    <property type="nucleotide sequence ID" value="NZ_FNOW01000027.1"/>
</dbReference>
<protein>
    <submittedName>
        <fullName evidence="2">Ferredoxin-dependent bilin reductase</fullName>
    </submittedName>
</protein>
<dbReference type="GO" id="GO:0016636">
    <property type="term" value="F:oxidoreductase activity, acting on the CH-CH group of donors, iron-sulfur protein as acceptor"/>
    <property type="evidence" value="ECO:0007669"/>
    <property type="project" value="InterPro"/>
</dbReference>
<evidence type="ECO:0000313" key="2">
    <source>
        <dbReference type="EMBL" id="SDY06827.1"/>
    </source>
</evidence>
<name>A0A1H3GUN8_ALLWA</name>
<evidence type="ECO:0000259" key="1">
    <source>
        <dbReference type="Pfam" id="PF08369"/>
    </source>
</evidence>
<dbReference type="Proteomes" id="UP000198672">
    <property type="component" value="Unassembled WGS sequence"/>
</dbReference>
<dbReference type="Gene3D" id="3.40.1500.20">
    <property type="match status" value="1"/>
</dbReference>
<dbReference type="Pfam" id="PF05996">
    <property type="entry name" value="Fe_bilin_red"/>
    <property type="match status" value="1"/>
</dbReference>
<dbReference type="Pfam" id="PF08369">
    <property type="entry name" value="PCP_red"/>
    <property type="match status" value="1"/>
</dbReference>
<dbReference type="InterPro" id="IPR042298">
    <property type="entry name" value="P-CP_red_C"/>
</dbReference>
<evidence type="ECO:0000313" key="3">
    <source>
        <dbReference type="Proteomes" id="UP000198672"/>
    </source>
</evidence>
<reference evidence="3" key="1">
    <citation type="submission" date="2016-10" db="EMBL/GenBank/DDBJ databases">
        <authorList>
            <person name="Varghese N."/>
            <person name="Submissions S."/>
        </authorList>
    </citation>
    <scope>NUCLEOTIDE SEQUENCE [LARGE SCALE GENOMIC DNA]</scope>
    <source>
        <strain evidence="3">DSM 173</strain>
    </source>
</reference>
<proteinExistence type="predicted"/>
<feature type="domain" description="Light-independent protochlorophyllide reductase subunit B-like C-terminal" evidence="1">
    <location>
        <begin position="278"/>
        <end position="320"/>
    </location>
</feature>
<dbReference type="InterPro" id="IPR009249">
    <property type="entry name" value="Ferredoxin-dep_bilin_Rdtase"/>
</dbReference>
<gene>
    <name evidence="2" type="ORF">SAMN05421644_12722</name>
</gene>
<dbReference type="InterPro" id="IPR013580">
    <property type="entry name" value="LI-POR_suB-like_C"/>
</dbReference>
<dbReference type="GO" id="GO:0010024">
    <property type="term" value="P:phytochromobilin biosynthetic process"/>
    <property type="evidence" value="ECO:0007669"/>
    <property type="project" value="InterPro"/>
</dbReference>